<keyword evidence="2" id="KW-1003">Cell membrane</keyword>
<comment type="caution">
    <text evidence="7">The sequence shown here is derived from an EMBL/GenBank/DDBJ whole genome shotgun (WGS) entry which is preliminary data.</text>
</comment>
<keyword evidence="4" id="KW-0808">Transferase</keyword>
<evidence type="ECO:0000313" key="7">
    <source>
        <dbReference type="EMBL" id="TDT75114.1"/>
    </source>
</evidence>
<keyword evidence="3" id="KW-0328">Glycosyltransferase</keyword>
<sequence length="246" mass="26340">MSSLLCHIGGGGGYNSPDMSAPFSIVIPTLNAAAELPETLNALMPGLERGMIRDLIVSDGGSTDATLEVAEAAGAVVVSGAKGRGGQLHRGAEAAKGEWLLFLHADTHLPPDWVGAAAVHRIGHPNLAAAFRLRFRAKGLAPRIVASWANLRSAALNLPYGDQGLLMSRDLYDYSGGYPDQPLMEDVAMARALKGRIRLLDTFAATGAERYVQNGWLRQSLRNFGTLTRYSFGADPEELSKRYHKG</sequence>
<dbReference type="Pfam" id="PF00535">
    <property type="entry name" value="Glycos_transf_2"/>
    <property type="match status" value="1"/>
</dbReference>
<keyword evidence="8" id="KW-1185">Reference proteome</keyword>
<keyword evidence="5" id="KW-0472">Membrane</keyword>
<dbReference type="GO" id="GO:0005886">
    <property type="term" value="C:plasma membrane"/>
    <property type="evidence" value="ECO:0007669"/>
    <property type="project" value="UniProtKB-SubCell"/>
</dbReference>
<evidence type="ECO:0000256" key="2">
    <source>
        <dbReference type="ARBA" id="ARBA00022475"/>
    </source>
</evidence>
<evidence type="ECO:0000259" key="6">
    <source>
        <dbReference type="Pfam" id="PF00535"/>
    </source>
</evidence>
<organism evidence="7 8">
    <name type="scientific">Litoreibacter halocynthiae</name>
    <dbReference type="NCBI Taxonomy" id="1242689"/>
    <lineage>
        <taxon>Bacteria</taxon>
        <taxon>Pseudomonadati</taxon>
        <taxon>Pseudomonadota</taxon>
        <taxon>Alphaproteobacteria</taxon>
        <taxon>Rhodobacterales</taxon>
        <taxon>Roseobacteraceae</taxon>
        <taxon>Litoreibacter</taxon>
    </lineage>
</organism>
<dbReference type="InterPro" id="IPR001173">
    <property type="entry name" value="Glyco_trans_2-like"/>
</dbReference>
<evidence type="ECO:0000313" key="8">
    <source>
        <dbReference type="Proteomes" id="UP000294563"/>
    </source>
</evidence>
<dbReference type="InterPro" id="IPR029044">
    <property type="entry name" value="Nucleotide-diphossugar_trans"/>
</dbReference>
<gene>
    <name evidence="7" type="ORF">BDE40_1840</name>
</gene>
<dbReference type="CDD" id="cd02522">
    <property type="entry name" value="GT_2_like_a"/>
    <property type="match status" value="1"/>
</dbReference>
<dbReference type="EMBL" id="SOBH01000002">
    <property type="protein sequence ID" value="TDT75114.1"/>
    <property type="molecule type" value="Genomic_DNA"/>
</dbReference>
<dbReference type="NCBIfam" id="TIGR04283">
    <property type="entry name" value="glyco_like_mftF"/>
    <property type="match status" value="1"/>
</dbReference>
<dbReference type="Gene3D" id="3.90.550.10">
    <property type="entry name" value="Spore Coat Polysaccharide Biosynthesis Protein SpsA, Chain A"/>
    <property type="match status" value="1"/>
</dbReference>
<dbReference type="PANTHER" id="PTHR43646:SF2">
    <property type="entry name" value="GLYCOSYLTRANSFERASE 2-LIKE DOMAIN-CONTAINING PROTEIN"/>
    <property type="match status" value="1"/>
</dbReference>
<dbReference type="InterPro" id="IPR026461">
    <property type="entry name" value="Trfase_2_rSAM/seldom_assoc"/>
</dbReference>
<dbReference type="GO" id="GO:0016757">
    <property type="term" value="F:glycosyltransferase activity"/>
    <property type="evidence" value="ECO:0007669"/>
    <property type="project" value="UniProtKB-KW"/>
</dbReference>
<dbReference type="SUPFAM" id="SSF53448">
    <property type="entry name" value="Nucleotide-diphospho-sugar transferases"/>
    <property type="match status" value="1"/>
</dbReference>
<evidence type="ECO:0000256" key="3">
    <source>
        <dbReference type="ARBA" id="ARBA00022676"/>
    </source>
</evidence>
<comment type="subcellular location">
    <subcellularLocation>
        <location evidence="1">Cell membrane</location>
    </subcellularLocation>
</comment>
<dbReference type="PANTHER" id="PTHR43646">
    <property type="entry name" value="GLYCOSYLTRANSFERASE"/>
    <property type="match status" value="1"/>
</dbReference>
<evidence type="ECO:0000256" key="5">
    <source>
        <dbReference type="ARBA" id="ARBA00023136"/>
    </source>
</evidence>
<evidence type="ECO:0000256" key="1">
    <source>
        <dbReference type="ARBA" id="ARBA00004236"/>
    </source>
</evidence>
<protein>
    <recommendedName>
        <fullName evidence="6">Glycosyltransferase 2-like domain-containing protein</fullName>
    </recommendedName>
</protein>
<dbReference type="Proteomes" id="UP000294563">
    <property type="component" value="Unassembled WGS sequence"/>
</dbReference>
<evidence type="ECO:0000256" key="4">
    <source>
        <dbReference type="ARBA" id="ARBA00022679"/>
    </source>
</evidence>
<feature type="domain" description="Glycosyltransferase 2-like" evidence="6">
    <location>
        <begin position="24"/>
        <end position="116"/>
    </location>
</feature>
<name>A0A4R7LI12_9RHOB</name>
<accession>A0A4R7LI12</accession>
<reference evidence="7 8" key="1">
    <citation type="submission" date="2019-03" db="EMBL/GenBank/DDBJ databases">
        <title>Genomic Encyclopedia of Archaeal and Bacterial Type Strains, Phase II (KMG-II): from individual species to whole genera.</title>
        <authorList>
            <person name="Goeker M."/>
        </authorList>
    </citation>
    <scope>NUCLEOTIDE SEQUENCE [LARGE SCALE GENOMIC DNA]</scope>
    <source>
        <strain evidence="7 8">DSM 29467</strain>
    </source>
</reference>
<dbReference type="AlphaFoldDB" id="A0A4R7LI12"/>
<proteinExistence type="predicted"/>